<evidence type="ECO:0000256" key="1">
    <source>
        <dbReference type="ARBA" id="ARBA00004651"/>
    </source>
</evidence>
<accession>A0A5B0DVG4</accession>
<feature type="transmembrane region" description="Helical" evidence="8">
    <location>
        <begin position="553"/>
        <end position="575"/>
    </location>
</feature>
<feature type="transmembrane region" description="Helical" evidence="8">
    <location>
        <begin position="236"/>
        <end position="252"/>
    </location>
</feature>
<evidence type="ECO:0000313" key="10">
    <source>
        <dbReference type="Proteomes" id="UP000324738"/>
    </source>
</evidence>
<comment type="similarity">
    <text evidence="2">Belongs to the binding-protein-dependent transport system permease family. FecCD subfamily.</text>
</comment>
<evidence type="ECO:0000256" key="5">
    <source>
        <dbReference type="ARBA" id="ARBA00022692"/>
    </source>
</evidence>
<dbReference type="OrthoDB" id="9811721at2"/>
<dbReference type="GO" id="GO:0005886">
    <property type="term" value="C:plasma membrane"/>
    <property type="evidence" value="ECO:0007669"/>
    <property type="project" value="UniProtKB-SubCell"/>
</dbReference>
<keyword evidence="10" id="KW-1185">Reference proteome</keyword>
<feature type="transmembrane region" description="Helical" evidence="8">
    <location>
        <begin position="131"/>
        <end position="154"/>
    </location>
</feature>
<reference evidence="9 10" key="1">
    <citation type="submission" date="2019-08" db="EMBL/GenBank/DDBJ databases">
        <title>Aureimonas fodiniaquatilis sp. nov., isolated from a coal mine wastewater.</title>
        <authorList>
            <person name="Kim W."/>
        </authorList>
    </citation>
    <scope>NUCLEOTIDE SEQUENCE [LARGE SCALE GENOMIC DNA]</scope>
    <source>
        <strain evidence="9 10">CAU 1482</strain>
    </source>
</reference>
<keyword evidence="3" id="KW-0813">Transport</keyword>
<dbReference type="GO" id="GO:0033214">
    <property type="term" value="P:siderophore-iron import into cell"/>
    <property type="evidence" value="ECO:0007669"/>
    <property type="project" value="TreeGrafter"/>
</dbReference>
<comment type="subcellular location">
    <subcellularLocation>
        <location evidence="1">Cell membrane</location>
        <topology evidence="1">Multi-pass membrane protein</topology>
    </subcellularLocation>
</comment>
<feature type="transmembrane region" description="Helical" evidence="8">
    <location>
        <begin position="510"/>
        <end position="532"/>
    </location>
</feature>
<keyword evidence="5 8" id="KW-0812">Transmembrane</keyword>
<feature type="transmembrane region" description="Helical" evidence="8">
    <location>
        <begin position="595"/>
        <end position="614"/>
    </location>
</feature>
<dbReference type="GO" id="GO:0022857">
    <property type="term" value="F:transmembrane transporter activity"/>
    <property type="evidence" value="ECO:0007669"/>
    <property type="project" value="InterPro"/>
</dbReference>
<protein>
    <submittedName>
        <fullName evidence="9">Fe(3+)-hydroxamate ABC transporter permease FhuB</fullName>
    </submittedName>
</protein>
<evidence type="ECO:0000256" key="2">
    <source>
        <dbReference type="ARBA" id="ARBA00007935"/>
    </source>
</evidence>
<dbReference type="Proteomes" id="UP000324738">
    <property type="component" value="Unassembled WGS sequence"/>
</dbReference>
<dbReference type="AlphaFoldDB" id="A0A5B0DVG4"/>
<dbReference type="InterPro" id="IPR000522">
    <property type="entry name" value="ABC_transptr_permease_BtuC"/>
</dbReference>
<dbReference type="RefSeq" id="WP_149299224.1">
    <property type="nucleotide sequence ID" value="NZ_VTWH01000002.1"/>
</dbReference>
<dbReference type="SUPFAM" id="SSF81345">
    <property type="entry name" value="ABC transporter involved in vitamin B12 uptake, BtuC"/>
    <property type="match status" value="2"/>
</dbReference>
<dbReference type="PANTHER" id="PTHR30472:SF37">
    <property type="entry name" value="FE(3+) DICITRATE TRANSPORT SYSTEM PERMEASE PROTEIN FECD-RELATED"/>
    <property type="match status" value="1"/>
</dbReference>
<name>A0A5B0DVG4_9HYPH</name>
<feature type="transmembrane region" description="Helical" evidence="8">
    <location>
        <begin position="174"/>
        <end position="196"/>
    </location>
</feature>
<evidence type="ECO:0000256" key="6">
    <source>
        <dbReference type="ARBA" id="ARBA00022989"/>
    </source>
</evidence>
<keyword evidence="7 8" id="KW-0472">Membrane</keyword>
<feature type="transmembrane region" description="Helical" evidence="8">
    <location>
        <begin position="377"/>
        <end position="397"/>
    </location>
</feature>
<evidence type="ECO:0000256" key="7">
    <source>
        <dbReference type="ARBA" id="ARBA00023136"/>
    </source>
</evidence>
<evidence type="ECO:0000256" key="3">
    <source>
        <dbReference type="ARBA" id="ARBA00022448"/>
    </source>
</evidence>
<dbReference type="CDD" id="cd06550">
    <property type="entry name" value="TM_ABC_iron-siderophores_like"/>
    <property type="match status" value="2"/>
</dbReference>
<evidence type="ECO:0000256" key="4">
    <source>
        <dbReference type="ARBA" id="ARBA00022475"/>
    </source>
</evidence>
<evidence type="ECO:0000256" key="8">
    <source>
        <dbReference type="SAM" id="Phobius"/>
    </source>
</evidence>
<dbReference type="Gene3D" id="1.10.3470.10">
    <property type="entry name" value="ABC transporter involved in vitamin B12 uptake, BtuC"/>
    <property type="match status" value="2"/>
</dbReference>
<gene>
    <name evidence="9" type="primary">fhuB</name>
    <name evidence="9" type="ORF">FPY71_07385</name>
</gene>
<dbReference type="Pfam" id="PF01032">
    <property type="entry name" value="FecCD"/>
    <property type="match status" value="2"/>
</dbReference>
<keyword evidence="6 8" id="KW-1133">Transmembrane helix</keyword>
<feature type="transmembrane region" description="Helical" evidence="8">
    <location>
        <begin position="621"/>
        <end position="642"/>
    </location>
</feature>
<feature type="transmembrane region" description="Helical" evidence="8">
    <location>
        <begin position="292"/>
        <end position="314"/>
    </location>
</feature>
<evidence type="ECO:0000313" key="9">
    <source>
        <dbReference type="EMBL" id="KAA0970338.1"/>
    </source>
</evidence>
<feature type="transmembrane region" description="Helical" evidence="8">
    <location>
        <begin position="81"/>
        <end position="100"/>
    </location>
</feature>
<dbReference type="NCBIfam" id="NF007866">
    <property type="entry name" value="PRK10577.1-2"/>
    <property type="match status" value="1"/>
</dbReference>
<organism evidence="9 10">
    <name type="scientific">Aureimonas fodinaquatilis</name>
    <dbReference type="NCBI Taxonomy" id="2565783"/>
    <lineage>
        <taxon>Bacteria</taxon>
        <taxon>Pseudomonadati</taxon>
        <taxon>Pseudomonadota</taxon>
        <taxon>Alphaproteobacteria</taxon>
        <taxon>Hyphomicrobiales</taxon>
        <taxon>Aurantimonadaceae</taxon>
        <taxon>Aureimonas</taxon>
    </lineage>
</organism>
<comment type="caution">
    <text evidence="9">The sequence shown here is derived from an EMBL/GenBank/DDBJ whole genome shotgun (WGS) entry which is preliminary data.</text>
</comment>
<feature type="transmembrane region" description="Helical" evidence="8">
    <location>
        <begin position="409"/>
        <end position="428"/>
    </location>
</feature>
<proteinExistence type="inferred from homology"/>
<dbReference type="EMBL" id="VTWH01000002">
    <property type="protein sequence ID" value="KAA0970338.1"/>
    <property type="molecule type" value="Genomic_DNA"/>
</dbReference>
<feature type="transmembrane region" description="Helical" evidence="8">
    <location>
        <begin position="264"/>
        <end position="286"/>
    </location>
</feature>
<sequence>MNRRLFIWLAVAGLCILLFLLQFLPAVDLARRNEFSALLLYHSLLPRSAMALVAGAALGLAGFVLQTVLRNPIADSSTLGVAAGAQLALVAATLYFPVLLAGSFQTVAFAGGIIGLGLVLLLNWRRQFEPVGTIITGLIISLMATSLSATLILGRGEYVMSIFIWGGGSLAQDSWQPVLGLAWRLLVCLAAVALLLRPMTVLTLAEDSARNLGVRVGLLRFCGLGLATLLASSVTAYVGIIGFVGLAAPAIARASGARTAKAQFLAAPAIGAALLLLADGLAQAATPAAQEALPTGAVTALLGGPVLLWLLPRLRNSMSRLDMPYHNHRLKNPKLAMLVLLAVLVLCIVLSLCLGRGVDGWQLATGNSFQELLVWRAPRIAIAIAAGSMLAAAGTILQRLTGNPMASPEVLGISSGAGLGLALLLILVPAPGGMLSFVACLAGSLVALAAILLLAMRNPAGPERLLLAGIALGSFSGAAMTAVTAQGGMAALQMLAWLSGSLEGAEPGQAWMSLLAAAVLLAPLMFLGRWLALLPMGKSSAISLGISYNSASNLLVVLAALLAACATLLVGPLSFAGLLGPHLARQLGFVRPLQHVVAAAFLGAIMLVLADWLARTLIFPYQLPLGLFASLIGGPYLIWIMARRRA</sequence>
<dbReference type="PANTHER" id="PTHR30472">
    <property type="entry name" value="FERRIC ENTEROBACTIN TRANSPORT SYSTEM PERMEASE PROTEIN"/>
    <property type="match status" value="1"/>
</dbReference>
<dbReference type="InterPro" id="IPR037294">
    <property type="entry name" value="ABC_BtuC-like"/>
</dbReference>
<keyword evidence="4" id="KW-1003">Cell membrane</keyword>
<feature type="transmembrane region" description="Helical" evidence="8">
    <location>
        <begin position="465"/>
        <end position="498"/>
    </location>
</feature>
<feature type="transmembrane region" description="Helical" evidence="8">
    <location>
        <begin position="434"/>
        <end position="453"/>
    </location>
</feature>
<feature type="transmembrane region" description="Helical" evidence="8">
    <location>
        <begin position="335"/>
        <end position="357"/>
    </location>
</feature>
<feature type="transmembrane region" description="Helical" evidence="8">
    <location>
        <begin position="212"/>
        <end position="230"/>
    </location>
</feature>
<feature type="transmembrane region" description="Helical" evidence="8">
    <location>
        <begin position="106"/>
        <end position="124"/>
    </location>
</feature>
<feature type="transmembrane region" description="Helical" evidence="8">
    <location>
        <begin position="48"/>
        <end position="69"/>
    </location>
</feature>